<gene>
    <name evidence="1" type="primary">PPUP8696</name>
</gene>
<sequence length="116" mass="12809">NEKQQNVELQWWPLVLPCHSSSCLCSYINLLTPEGHQTNAEMTTEKPIGRMSQSELQCGLCTATGKCVSLSPTQTARPKQVQFGCVLFSLFKENVTAKYIRKANMLSAAEESLKGA</sequence>
<feature type="non-terminal residue" evidence="1">
    <location>
        <position position="1"/>
    </location>
</feature>
<dbReference type="AlphaFoldDB" id="A0A0S7EKV9"/>
<name>A0A0S7EKV9_9TELE</name>
<organism evidence="1">
    <name type="scientific">Poeciliopsis prolifica</name>
    <name type="common">blackstripe livebearer</name>
    <dbReference type="NCBI Taxonomy" id="188132"/>
    <lineage>
        <taxon>Eukaryota</taxon>
        <taxon>Metazoa</taxon>
        <taxon>Chordata</taxon>
        <taxon>Craniata</taxon>
        <taxon>Vertebrata</taxon>
        <taxon>Euteleostomi</taxon>
        <taxon>Actinopterygii</taxon>
        <taxon>Neopterygii</taxon>
        <taxon>Teleostei</taxon>
        <taxon>Neoteleostei</taxon>
        <taxon>Acanthomorphata</taxon>
        <taxon>Ovalentaria</taxon>
        <taxon>Atherinomorphae</taxon>
        <taxon>Cyprinodontiformes</taxon>
        <taxon>Poeciliidae</taxon>
        <taxon>Poeciliinae</taxon>
        <taxon>Poeciliopsis</taxon>
    </lineage>
</organism>
<proteinExistence type="predicted"/>
<accession>A0A0S7EKV9</accession>
<protein>
    <submittedName>
        <fullName evidence="1">PPUP8696</fullName>
    </submittedName>
</protein>
<reference evidence="1" key="1">
    <citation type="submission" date="2014-12" db="EMBL/GenBank/DDBJ databases">
        <title>Parallel Evolution in Life History Adaptation Evident in the Tissue-Specific Poeciliopsis prolifica transcriptome.</title>
        <authorList>
            <person name="Jue N.K."/>
            <person name="Foley R.J."/>
            <person name="Obergfell C."/>
            <person name="Reznick D.N."/>
            <person name="O'Neill R.J."/>
            <person name="O'Neill M.J."/>
        </authorList>
    </citation>
    <scope>NUCLEOTIDE SEQUENCE</scope>
</reference>
<evidence type="ECO:0000313" key="1">
    <source>
        <dbReference type="EMBL" id="JAO05599.1"/>
    </source>
</evidence>
<dbReference type="EMBL" id="GBYX01476078">
    <property type="protein sequence ID" value="JAO05599.1"/>
    <property type="molecule type" value="Transcribed_RNA"/>
</dbReference>